<dbReference type="OrthoDB" id="5431938at2"/>
<dbReference type="InterPro" id="IPR036102">
    <property type="entry name" value="OsmC/Ohrsf"/>
</dbReference>
<dbReference type="InterPro" id="IPR015946">
    <property type="entry name" value="KH_dom-like_a/b"/>
</dbReference>
<reference evidence="1 2" key="1">
    <citation type="submission" date="2018-10" db="EMBL/GenBank/DDBJ databases">
        <title>Draft genome sequence of Bacillus salarius IM0101, isolated from a hypersaline soil in Inner Mongolia, China.</title>
        <authorList>
            <person name="Yamprayoonswat W."/>
            <person name="Boonvisut S."/>
            <person name="Jumpathong W."/>
            <person name="Sittihan S."/>
            <person name="Ruangsuj P."/>
            <person name="Wanthongcharoen S."/>
            <person name="Thongpramul N."/>
            <person name="Pimmason S."/>
            <person name="Yu B."/>
            <person name="Yasawong M."/>
        </authorList>
    </citation>
    <scope>NUCLEOTIDE SEQUENCE [LARGE SCALE GENOMIC DNA]</scope>
    <source>
        <strain evidence="1 2">IM0101</strain>
    </source>
</reference>
<organism evidence="1 2">
    <name type="scientific">Salibacterium salarium</name>
    <dbReference type="NCBI Taxonomy" id="284579"/>
    <lineage>
        <taxon>Bacteria</taxon>
        <taxon>Bacillati</taxon>
        <taxon>Bacillota</taxon>
        <taxon>Bacilli</taxon>
        <taxon>Bacillales</taxon>
        <taxon>Bacillaceae</taxon>
    </lineage>
</organism>
<comment type="caution">
    <text evidence="1">The sequence shown here is derived from an EMBL/GenBank/DDBJ whole genome shotgun (WGS) entry which is preliminary data.</text>
</comment>
<dbReference type="SUPFAM" id="SSF82784">
    <property type="entry name" value="OsmC-like"/>
    <property type="match status" value="1"/>
</dbReference>
<name>A0A3R9QGT0_9BACI</name>
<dbReference type="Pfam" id="PF02566">
    <property type="entry name" value="OsmC"/>
    <property type="match status" value="1"/>
</dbReference>
<dbReference type="EMBL" id="RBVX01000041">
    <property type="protein sequence ID" value="RSL30192.1"/>
    <property type="molecule type" value="Genomic_DNA"/>
</dbReference>
<sequence length="91" mass="10238">MTGTLSGALYARQIPPYPNKVKTTVQGTIEAPDGVMKITKIDCHYDLKIPKGKREAAERVLNVFEKKCPVAQTLKGNVTFTHTWTIEEYEQ</sequence>
<dbReference type="Gene3D" id="3.30.300.20">
    <property type="match status" value="1"/>
</dbReference>
<proteinExistence type="predicted"/>
<evidence type="ECO:0000313" key="1">
    <source>
        <dbReference type="EMBL" id="RSL30192.1"/>
    </source>
</evidence>
<dbReference type="Proteomes" id="UP000275076">
    <property type="component" value="Unassembled WGS sequence"/>
</dbReference>
<gene>
    <name evidence="1" type="ORF">D7Z54_27255</name>
</gene>
<dbReference type="AlphaFoldDB" id="A0A3R9QGT0"/>
<keyword evidence="2" id="KW-1185">Reference proteome</keyword>
<accession>A0A3R9QGT0</accession>
<evidence type="ECO:0000313" key="2">
    <source>
        <dbReference type="Proteomes" id="UP000275076"/>
    </source>
</evidence>
<dbReference type="InterPro" id="IPR003718">
    <property type="entry name" value="OsmC/Ohr_fam"/>
</dbReference>
<protein>
    <submittedName>
        <fullName evidence="1">OsmC family peroxiredoxin</fullName>
    </submittedName>
</protein>